<sequence length="61" mass="7387">MERLISIPQLAKLLNRHRTRIYVYQKTGYLPPAIMRNGRTIGWRESDITRWMEENKDAQNR</sequence>
<keyword evidence="3" id="KW-1185">Reference proteome</keyword>
<dbReference type="AlphaFoldDB" id="A0A9X1SK61"/>
<accession>A0A9X1SK61</accession>
<dbReference type="Gene3D" id="1.10.238.160">
    <property type="match status" value="1"/>
</dbReference>
<proteinExistence type="predicted"/>
<dbReference type="EMBL" id="JAJNAG010000018">
    <property type="protein sequence ID" value="MCD1126228.1"/>
    <property type="molecule type" value="Genomic_DNA"/>
</dbReference>
<protein>
    <submittedName>
        <fullName evidence="2">Helix-turn-helix domain-containing protein</fullName>
    </submittedName>
</protein>
<dbReference type="Proteomes" id="UP001139171">
    <property type="component" value="Unassembled WGS sequence"/>
</dbReference>
<name>A0A9X1SK61_9GAMM</name>
<comment type="caution">
    <text evidence="2">The sequence shown here is derived from an EMBL/GenBank/DDBJ whole genome shotgun (WGS) entry which is preliminary data.</text>
</comment>
<dbReference type="SUPFAM" id="SSF46955">
    <property type="entry name" value="Putative DNA-binding domain"/>
    <property type="match status" value="1"/>
</dbReference>
<evidence type="ECO:0000313" key="2">
    <source>
        <dbReference type="EMBL" id="MCD1126228.1"/>
    </source>
</evidence>
<dbReference type="InterPro" id="IPR041657">
    <property type="entry name" value="HTH_17"/>
</dbReference>
<gene>
    <name evidence="2" type="ORF">LPW36_09475</name>
</gene>
<dbReference type="RefSeq" id="WP_122008421.1">
    <property type="nucleotide sequence ID" value="NZ_JAJNAG010000018.1"/>
</dbReference>
<evidence type="ECO:0000313" key="3">
    <source>
        <dbReference type="Proteomes" id="UP001139171"/>
    </source>
</evidence>
<reference evidence="2" key="1">
    <citation type="submission" date="2021-11" db="EMBL/GenBank/DDBJ databases">
        <title>Jinshanibacter sp. isolated from one year old Eriocheir sinensis.</title>
        <authorList>
            <person name="Li J.-Y."/>
            <person name="He W."/>
            <person name="Gao T.-H."/>
        </authorList>
    </citation>
    <scope>NUCLEOTIDE SEQUENCE</scope>
    <source>
        <strain evidence="2">LJY008</strain>
    </source>
</reference>
<organism evidence="2 3">
    <name type="scientific">Limnobaculum eriocheiris</name>
    <dbReference type="NCBI Taxonomy" id="2897391"/>
    <lineage>
        <taxon>Bacteria</taxon>
        <taxon>Pseudomonadati</taxon>
        <taxon>Pseudomonadota</taxon>
        <taxon>Gammaproteobacteria</taxon>
        <taxon>Enterobacterales</taxon>
        <taxon>Budviciaceae</taxon>
        <taxon>Limnobaculum</taxon>
    </lineage>
</organism>
<dbReference type="InterPro" id="IPR009061">
    <property type="entry name" value="DNA-bd_dom_put_sf"/>
</dbReference>
<dbReference type="Pfam" id="PF12728">
    <property type="entry name" value="HTH_17"/>
    <property type="match status" value="1"/>
</dbReference>
<evidence type="ECO:0000259" key="1">
    <source>
        <dbReference type="Pfam" id="PF12728"/>
    </source>
</evidence>
<feature type="domain" description="Helix-turn-helix" evidence="1">
    <location>
        <begin position="5"/>
        <end position="55"/>
    </location>
</feature>